<keyword evidence="1" id="KW-0539">Nucleus</keyword>
<comment type="subunit">
    <text evidence="1">Homodimers and heterodimers.</text>
</comment>
<keyword evidence="1" id="KW-0804">Transcription</keyword>
<sequence>MTDAVMITKKLGFDETELRLGLPGVGYKKRGFDETVDLKLNLDVLSDHTDFQGNNVNKTDSPKPPAKAQVVGWPPVRSYRKNVMSVQKSEAEESGGSASVKKSMDGAPYLRKDLRTHFVGGVNGDVVAKEELQWLLNLEMEREMESRRVRGRVEIRSDEGLIKVLTELLMAALEDLSGNLVTTERNSSAEDCSDERSRFSIDVSL</sequence>
<keyword evidence="4" id="KW-1185">Reference proteome</keyword>
<comment type="subcellular location">
    <subcellularLocation>
        <location evidence="1">Nucleus</location>
    </subcellularLocation>
</comment>
<evidence type="ECO:0000259" key="2">
    <source>
        <dbReference type="Pfam" id="PF02309"/>
    </source>
</evidence>
<evidence type="ECO:0000256" key="1">
    <source>
        <dbReference type="RuleBase" id="RU004549"/>
    </source>
</evidence>
<dbReference type="GO" id="GO:0009734">
    <property type="term" value="P:auxin-activated signaling pathway"/>
    <property type="evidence" value="ECO:0007669"/>
    <property type="project" value="UniProtKB-UniRule"/>
</dbReference>
<keyword evidence="1" id="KW-0805">Transcription regulation</keyword>
<dbReference type="InterPro" id="IPR003311">
    <property type="entry name" value="AUX_IAA"/>
</dbReference>
<comment type="similarity">
    <text evidence="1">Belongs to the Aux/IAA family.</text>
</comment>
<reference evidence="3" key="1">
    <citation type="submission" date="2018-01" db="EMBL/GenBank/DDBJ databases">
        <authorList>
            <person name="Mao J.F."/>
        </authorList>
    </citation>
    <scope>NUCLEOTIDE SEQUENCE</scope>
    <source>
        <strain evidence="3">Huo1</strain>
        <tissue evidence="3">Leaf</tissue>
    </source>
</reference>
<name>A0A8X8YND4_SALSN</name>
<reference evidence="3" key="2">
    <citation type="submission" date="2020-08" db="EMBL/GenBank/DDBJ databases">
        <title>Plant Genome Project.</title>
        <authorList>
            <person name="Zhang R.-G."/>
        </authorList>
    </citation>
    <scope>NUCLEOTIDE SEQUENCE</scope>
    <source>
        <strain evidence="3">Huo1</strain>
        <tissue evidence="3">Leaf</tissue>
    </source>
</reference>
<organism evidence="3">
    <name type="scientific">Salvia splendens</name>
    <name type="common">Scarlet sage</name>
    <dbReference type="NCBI Taxonomy" id="180675"/>
    <lineage>
        <taxon>Eukaryota</taxon>
        <taxon>Viridiplantae</taxon>
        <taxon>Streptophyta</taxon>
        <taxon>Embryophyta</taxon>
        <taxon>Tracheophyta</taxon>
        <taxon>Spermatophyta</taxon>
        <taxon>Magnoliopsida</taxon>
        <taxon>eudicotyledons</taxon>
        <taxon>Gunneridae</taxon>
        <taxon>Pentapetalae</taxon>
        <taxon>asterids</taxon>
        <taxon>lamiids</taxon>
        <taxon>Lamiales</taxon>
        <taxon>Lamiaceae</taxon>
        <taxon>Nepetoideae</taxon>
        <taxon>Mentheae</taxon>
        <taxon>Salviinae</taxon>
        <taxon>Salvia</taxon>
        <taxon>Salvia subgen. Calosphace</taxon>
        <taxon>core Calosphace</taxon>
    </lineage>
</organism>
<keyword evidence="1" id="KW-0678">Repressor</keyword>
<protein>
    <recommendedName>
        <fullName evidence="1">Auxin-responsive protein</fullName>
    </recommendedName>
</protein>
<feature type="domain" description="AUX/IAA" evidence="2">
    <location>
        <begin position="15"/>
        <end position="116"/>
    </location>
</feature>
<proteinExistence type="inferred from homology"/>
<evidence type="ECO:0000313" key="4">
    <source>
        <dbReference type="Proteomes" id="UP000298416"/>
    </source>
</evidence>
<dbReference type="Pfam" id="PF02309">
    <property type="entry name" value="AUX_IAA"/>
    <property type="match status" value="1"/>
</dbReference>
<gene>
    <name evidence="3" type="ORF">SASPL_104768</name>
</gene>
<dbReference type="AlphaFoldDB" id="A0A8X8YND4"/>
<evidence type="ECO:0000313" key="3">
    <source>
        <dbReference type="EMBL" id="KAG6433160.1"/>
    </source>
</evidence>
<dbReference type="GO" id="GO:0006355">
    <property type="term" value="P:regulation of DNA-templated transcription"/>
    <property type="evidence" value="ECO:0007669"/>
    <property type="project" value="InterPro"/>
</dbReference>
<accession>A0A8X8YND4</accession>
<keyword evidence="1" id="KW-0927">Auxin signaling pathway</keyword>
<dbReference type="PANTHER" id="PTHR31734:SF28">
    <property type="entry name" value="AUXIN-RESPONSIVE PROTEIN IAA13"/>
    <property type="match status" value="1"/>
</dbReference>
<dbReference type="PANTHER" id="PTHR31734">
    <property type="entry name" value="AUXIN-RESPONSIVE PROTEIN IAA17"/>
    <property type="match status" value="1"/>
</dbReference>
<dbReference type="EMBL" id="PNBA02000002">
    <property type="protein sequence ID" value="KAG6433160.1"/>
    <property type="molecule type" value="Genomic_DNA"/>
</dbReference>
<comment type="function">
    <text evidence="1">Aux/IAA proteins are short-lived transcriptional factors that function as repressors of early auxin response genes at low auxin concentrations.</text>
</comment>
<dbReference type="Proteomes" id="UP000298416">
    <property type="component" value="Unassembled WGS sequence"/>
</dbReference>
<dbReference type="InterPro" id="IPR033389">
    <property type="entry name" value="AUX/IAA_dom"/>
</dbReference>
<comment type="caution">
    <text evidence="3">The sequence shown here is derived from an EMBL/GenBank/DDBJ whole genome shotgun (WGS) entry which is preliminary data.</text>
</comment>
<dbReference type="GO" id="GO:0005634">
    <property type="term" value="C:nucleus"/>
    <property type="evidence" value="ECO:0007669"/>
    <property type="project" value="UniProtKB-SubCell"/>
</dbReference>